<gene>
    <name evidence="3" type="primary">Cep104</name>
    <name evidence="3" type="ORF">AK812_SmicGene20136</name>
</gene>
<reference evidence="3 4" key="1">
    <citation type="submission" date="2016-02" db="EMBL/GenBank/DDBJ databases">
        <title>Genome analysis of coral dinoflagellate symbionts highlights evolutionary adaptations to a symbiotic lifestyle.</title>
        <authorList>
            <person name="Aranda M."/>
            <person name="Li Y."/>
            <person name="Liew Y.J."/>
            <person name="Baumgarten S."/>
            <person name="Simakov O."/>
            <person name="Wilson M."/>
            <person name="Piel J."/>
            <person name="Ashoor H."/>
            <person name="Bougouffa S."/>
            <person name="Bajic V.B."/>
            <person name="Ryu T."/>
            <person name="Ravasi T."/>
            <person name="Bayer T."/>
            <person name="Micklem G."/>
            <person name="Kim H."/>
            <person name="Bhak J."/>
            <person name="Lajeunesse T.C."/>
            <person name="Voolstra C.R."/>
        </authorList>
    </citation>
    <scope>NUCLEOTIDE SEQUENCE [LARGE SCALE GENOMIC DNA]</scope>
    <source>
        <strain evidence="3 4">CCMP2467</strain>
    </source>
</reference>
<evidence type="ECO:0000256" key="1">
    <source>
        <dbReference type="SAM" id="MobiDB-lite"/>
    </source>
</evidence>
<proteinExistence type="predicted"/>
<evidence type="ECO:0000259" key="2">
    <source>
        <dbReference type="Pfam" id="PF21038"/>
    </source>
</evidence>
<dbReference type="OrthoDB" id="66599at2759"/>
<dbReference type="Pfam" id="PF21038">
    <property type="entry name" value="CEP104_N"/>
    <property type="match status" value="1"/>
</dbReference>
<sequence>MKVKPASGTAGDEDTKQSRLSVQFLSHQSKCFSCTELCMMEDGIATKIDLYTAMPAAGQASTYDALSFKRLGYLSLDSNERSQFQARELKSVYVDVASSAGFPGTKTVEGDRSDRLSAEAFKARCKDDGGKKEDDKDDDGKKEDDKHGDRDRKDDDKDGRHGHHRRHSKSGGAGSLCIFTTDNLELMVITIAMPDLAMGPPPPNPALARGPANEWLPATASIFASATTAIGAGRVWTAMGYPSIFYAICVRCNCYVRRYDAQTLERIRSLSNAKAARAVDAEDYEEAKRCKEMLARLRQTGLLLRELEDRKKAAVQNEDYDAAKALKSEIDRLRSAIERPEVPVPEAPISPAIIVRLVADTSHKWFRCSDASTTFSWKALTLSESAGFPVGGGLQPGRSPETRGEFDTATNKKLQPTLRPCLRRAGREWRNGRLGEMPRATAATFPEAPKELPPEQPPLSERGFDAADHPLSGVPNVEDLSQPEPLNSNFQKEAEPLIQLFGEYLTNCVYSKAWSLRDAALQKLTLDLQNGEHQPPGWSTDQSRLLAGYVIVLKRMVPDKNVQVFLAAAALLHTVCQELLGRSGPRRAEAGPGTEKLKEDPCTWDVFSDAVGGVGEWLVETFGTDFLRGGSGVLEISAGKGELACSLRNRYGVPVTAVEPRSLDLRKCSAKTIFGRAVGGQPVHPVPPTGGRGLTPSLTMNGNRAPDSWRRPSASCSWLWALASLLLSLSQQRFRQASPIWSGASDASAPDHGLAYVGGWLSNLEPPARQDVFWFHYQVKEHVHPWAFDKGCPKQRIAALEMFGTLLLAHFLIEKAPAYVPNLGIPLVSDNQGIGYPLLKN</sequence>
<feature type="domain" description="Centrosomal protein CEP104 N-terminal" evidence="2">
    <location>
        <begin position="42"/>
        <end position="96"/>
    </location>
</feature>
<dbReference type="Pfam" id="PF21040">
    <property type="entry name" value="CEP104-like_TOG"/>
    <property type="match status" value="1"/>
</dbReference>
<dbReference type="PANTHER" id="PTHR13371:SF0">
    <property type="entry name" value="CENTROSOMAL PROTEIN OF 104 KDA"/>
    <property type="match status" value="1"/>
</dbReference>
<dbReference type="EMBL" id="LSRX01000430">
    <property type="protein sequence ID" value="OLP97488.1"/>
    <property type="molecule type" value="Genomic_DNA"/>
</dbReference>
<dbReference type="Gene3D" id="1.25.10.10">
    <property type="entry name" value="Leucine-rich Repeat Variant"/>
    <property type="match status" value="1"/>
</dbReference>
<feature type="compositionally biased region" description="Basic residues" evidence="1">
    <location>
        <begin position="160"/>
        <end position="169"/>
    </location>
</feature>
<dbReference type="PANTHER" id="PTHR13371">
    <property type="entry name" value="GLYCINE-, GLUTAMATE-, THIENYLCYCLOHEXYLPIPERIDINE-BINDING PROTEIN"/>
    <property type="match status" value="1"/>
</dbReference>
<feature type="region of interest" description="Disordered" evidence="1">
    <location>
        <begin position="438"/>
        <end position="463"/>
    </location>
</feature>
<dbReference type="GO" id="GO:0005929">
    <property type="term" value="C:cilium"/>
    <property type="evidence" value="ECO:0007669"/>
    <property type="project" value="TreeGrafter"/>
</dbReference>
<dbReference type="InterPro" id="IPR011989">
    <property type="entry name" value="ARM-like"/>
</dbReference>
<evidence type="ECO:0000313" key="3">
    <source>
        <dbReference type="EMBL" id="OLP97488.1"/>
    </source>
</evidence>
<feature type="compositionally biased region" description="Basic and acidic residues" evidence="1">
    <location>
        <begin position="125"/>
        <end position="159"/>
    </location>
</feature>
<comment type="caution">
    <text evidence="3">The sequence shown here is derived from an EMBL/GenBank/DDBJ whole genome shotgun (WGS) entry which is preliminary data.</text>
</comment>
<feature type="region of interest" description="Disordered" evidence="1">
    <location>
        <begin position="391"/>
        <end position="410"/>
    </location>
</feature>
<dbReference type="AlphaFoldDB" id="A0A1Q9DQR6"/>
<feature type="region of interest" description="Disordered" evidence="1">
    <location>
        <begin position="125"/>
        <end position="171"/>
    </location>
</feature>
<evidence type="ECO:0000313" key="4">
    <source>
        <dbReference type="Proteomes" id="UP000186817"/>
    </source>
</evidence>
<accession>A0A1Q9DQR6</accession>
<protein>
    <submittedName>
        <fullName evidence="3">Centrosomal protein of 104 kDa</fullName>
    </submittedName>
</protein>
<organism evidence="3 4">
    <name type="scientific">Symbiodinium microadriaticum</name>
    <name type="common">Dinoflagellate</name>
    <name type="synonym">Zooxanthella microadriatica</name>
    <dbReference type="NCBI Taxonomy" id="2951"/>
    <lineage>
        <taxon>Eukaryota</taxon>
        <taxon>Sar</taxon>
        <taxon>Alveolata</taxon>
        <taxon>Dinophyceae</taxon>
        <taxon>Suessiales</taxon>
        <taxon>Symbiodiniaceae</taxon>
        <taxon>Symbiodinium</taxon>
    </lineage>
</organism>
<dbReference type="InterPro" id="IPR052607">
    <property type="entry name" value="CEP104-like"/>
</dbReference>
<name>A0A1Q9DQR6_SYMMI</name>
<dbReference type="InterPro" id="IPR048739">
    <property type="entry name" value="CEP104_N"/>
</dbReference>
<keyword evidence="4" id="KW-1185">Reference proteome</keyword>
<dbReference type="Proteomes" id="UP000186817">
    <property type="component" value="Unassembled WGS sequence"/>
</dbReference>